<accession>A0A6J3BZW9</accession>
<protein>
    <submittedName>
        <fullName evidence="4">Uncharacterized protein LOC116412835 isoform X1</fullName>
    </submittedName>
</protein>
<keyword evidence="3" id="KW-1185">Reference proteome</keyword>
<dbReference type="RefSeq" id="XP_031764214.1">
    <property type="nucleotide sequence ID" value="XM_031908354.2"/>
</dbReference>
<reference evidence="4" key="1">
    <citation type="submission" date="2025-08" db="UniProtKB">
        <authorList>
            <consortium name="RefSeq"/>
        </authorList>
    </citation>
    <scope>IDENTIFICATION</scope>
    <source>
        <tissue evidence="4">Whole larvae</tissue>
    </source>
</reference>
<feature type="compositionally biased region" description="Acidic residues" evidence="1">
    <location>
        <begin position="59"/>
        <end position="77"/>
    </location>
</feature>
<dbReference type="AlphaFoldDB" id="A0A6J3BZW9"/>
<feature type="region of interest" description="Disordered" evidence="1">
    <location>
        <begin position="54"/>
        <end position="82"/>
    </location>
</feature>
<evidence type="ECO:0000256" key="1">
    <source>
        <dbReference type="SAM" id="MobiDB-lite"/>
    </source>
</evidence>
<gene>
    <name evidence="4" type="primary">LOC116412835</name>
</gene>
<feature type="signal peptide" evidence="2">
    <location>
        <begin position="1"/>
        <end position="31"/>
    </location>
</feature>
<dbReference type="Proteomes" id="UP001652740">
    <property type="component" value="Unplaced"/>
</dbReference>
<evidence type="ECO:0000256" key="2">
    <source>
        <dbReference type="SAM" id="SignalP"/>
    </source>
</evidence>
<evidence type="ECO:0000313" key="4">
    <source>
        <dbReference type="RefSeq" id="XP_031764214.1"/>
    </source>
</evidence>
<keyword evidence="2" id="KW-0732">Signal</keyword>
<sequence length="274" mass="31938">MFRRTTSIVQHDNMKFYIVIFLFCLQHILFARCSSSASIEREIRKDSGEYNADIKDLTTEQEDTEKGEDKENNEEDIIYNKEDDGVESKEGYSCKKSSECMKKKKDPQYGMEKEVADQTVLLNTNRHYYHPTHYKDFGRRFVPQYPYAEVFQKSDNHEDSRLLPKKAPPEVVMAIAKESAQLEAEKPVNPTDELFKKDLLRTGKYWNSVLVEDVNPKEVLRNYRGKHRNSGQDTIDSSLVLKSVKTKIMPGSKLYQLVSVLKRYSPKLLYVINE</sequence>
<evidence type="ECO:0000313" key="3">
    <source>
        <dbReference type="Proteomes" id="UP001652740"/>
    </source>
</evidence>
<dbReference type="GeneID" id="116412835"/>
<dbReference type="InParanoid" id="A0A6J3BZW9"/>
<organism evidence="3 4">
    <name type="scientific">Galleria mellonella</name>
    <name type="common">Greater wax moth</name>
    <dbReference type="NCBI Taxonomy" id="7137"/>
    <lineage>
        <taxon>Eukaryota</taxon>
        <taxon>Metazoa</taxon>
        <taxon>Ecdysozoa</taxon>
        <taxon>Arthropoda</taxon>
        <taxon>Hexapoda</taxon>
        <taxon>Insecta</taxon>
        <taxon>Pterygota</taxon>
        <taxon>Neoptera</taxon>
        <taxon>Endopterygota</taxon>
        <taxon>Lepidoptera</taxon>
        <taxon>Glossata</taxon>
        <taxon>Ditrysia</taxon>
        <taxon>Pyraloidea</taxon>
        <taxon>Pyralidae</taxon>
        <taxon>Galleriinae</taxon>
        <taxon>Galleria</taxon>
    </lineage>
</organism>
<dbReference type="KEGG" id="gmw:116412835"/>
<proteinExistence type="predicted"/>
<dbReference type="OrthoDB" id="7473119at2759"/>
<feature type="chain" id="PRO_5026796697" evidence="2">
    <location>
        <begin position="32"/>
        <end position="274"/>
    </location>
</feature>
<name>A0A6J3BZW9_GALME</name>